<dbReference type="Gene3D" id="3.40.50.2300">
    <property type="match status" value="1"/>
</dbReference>
<organism evidence="6 7">
    <name type="scientific">Claveliimonas monacensis</name>
    <dbReference type="NCBI Taxonomy" id="2779351"/>
    <lineage>
        <taxon>Bacteria</taxon>
        <taxon>Bacillati</taxon>
        <taxon>Bacillota</taxon>
        <taxon>Clostridia</taxon>
        <taxon>Lachnospirales</taxon>
        <taxon>Lachnospiraceae</taxon>
        <taxon>Claveliimonas</taxon>
    </lineage>
</organism>
<dbReference type="CDD" id="cd17546">
    <property type="entry name" value="REC_hyHK_CKI1_RcsC-like"/>
    <property type="match status" value="1"/>
</dbReference>
<feature type="domain" description="HTH LytTR-type" evidence="5">
    <location>
        <begin position="129"/>
        <end position="229"/>
    </location>
</feature>
<evidence type="ECO:0000256" key="1">
    <source>
        <dbReference type="ARBA" id="ARBA00018672"/>
    </source>
</evidence>
<evidence type="ECO:0000313" key="6">
    <source>
        <dbReference type="EMBL" id="MBE5061724.1"/>
    </source>
</evidence>
<name>A0ABR9RFJ1_9FIRM</name>
<dbReference type="PANTHER" id="PTHR37299">
    <property type="entry name" value="TRANSCRIPTIONAL REGULATOR-RELATED"/>
    <property type="match status" value="1"/>
</dbReference>
<dbReference type="PROSITE" id="PS50930">
    <property type="entry name" value="HTH_LYTTR"/>
    <property type="match status" value="1"/>
</dbReference>
<dbReference type="InterPro" id="IPR001789">
    <property type="entry name" value="Sig_transdc_resp-reg_receiver"/>
</dbReference>
<comment type="function">
    <text evidence="2">May play the central regulatory role in sporulation. It may be an element of the effector pathway responsible for the activation of sporulation genes in response to nutritional stress. Spo0A may act in concert with spo0H (a sigma factor) to control the expression of some genes that are critical to the sporulation process.</text>
</comment>
<dbReference type="InterPro" id="IPR046947">
    <property type="entry name" value="LytR-like"/>
</dbReference>
<gene>
    <name evidence="6" type="ORF">INF30_00365</name>
</gene>
<sequence length="235" mass="27196">MRIAVCDDEPLFLEMLREKLERYYRSLDLRIDAFSSGEALVRAVEREPFCWSLVFLDIEMPGMDGLEAARVVRDVNDAIPVILLTSHTEYAMKGYEVEAFRFLAKPVEESSLFGALRAVEERERRNRRIQVKADGRELFIPLVEILYFRSENVYLTLYMTGGRHCLLRKKLKEQAEGLPPLDFFQIHRSYLVGLRHVSAFDGREVTLSDGTRLPVSRGKRAAFVQALSRYISEKE</sequence>
<dbReference type="SMART" id="SM00448">
    <property type="entry name" value="REC"/>
    <property type="match status" value="1"/>
</dbReference>
<dbReference type="InterPro" id="IPR011006">
    <property type="entry name" value="CheY-like_superfamily"/>
</dbReference>
<dbReference type="Pfam" id="PF00072">
    <property type="entry name" value="Response_reg"/>
    <property type="match status" value="1"/>
</dbReference>
<feature type="modified residue" description="4-aspartylphosphate" evidence="3">
    <location>
        <position position="57"/>
    </location>
</feature>
<evidence type="ECO:0000259" key="4">
    <source>
        <dbReference type="PROSITE" id="PS50110"/>
    </source>
</evidence>
<comment type="caution">
    <text evidence="6">The sequence shown here is derived from an EMBL/GenBank/DDBJ whole genome shotgun (WGS) entry which is preliminary data.</text>
</comment>
<reference evidence="6 7" key="1">
    <citation type="submission" date="2020-10" db="EMBL/GenBank/DDBJ databases">
        <title>ChiBAC.</title>
        <authorList>
            <person name="Zenner C."/>
            <person name="Hitch T.C.A."/>
            <person name="Clavel T."/>
        </authorList>
    </citation>
    <scope>NUCLEOTIDE SEQUENCE [LARGE SCALE GENOMIC DNA]</scope>
    <source>
        <strain evidence="6 7">DSM 108991</strain>
    </source>
</reference>
<dbReference type="PANTHER" id="PTHR37299:SF1">
    <property type="entry name" value="STAGE 0 SPORULATION PROTEIN A HOMOLOG"/>
    <property type="match status" value="1"/>
</dbReference>
<dbReference type="Pfam" id="PF04397">
    <property type="entry name" value="LytTR"/>
    <property type="match status" value="1"/>
</dbReference>
<keyword evidence="3" id="KW-0597">Phosphoprotein</keyword>
<dbReference type="SUPFAM" id="SSF52172">
    <property type="entry name" value="CheY-like"/>
    <property type="match status" value="1"/>
</dbReference>
<dbReference type="InterPro" id="IPR007492">
    <property type="entry name" value="LytTR_DNA-bd_dom"/>
</dbReference>
<dbReference type="Gene3D" id="2.40.50.1020">
    <property type="entry name" value="LytTr DNA-binding domain"/>
    <property type="match status" value="1"/>
</dbReference>
<evidence type="ECO:0000256" key="3">
    <source>
        <dbReference type="PROSITE-ProRule" id="PRU00169"/>
    </source>
</evidence>
<dbReference type="Proteomes" id="UP000758652">
    <property type="component" value="Unassembled WGS sequence"/>
</dbReference>
<evidence type="ECO:0000256" key="2">
    <source>
        <dbReference type="ARBA" id="ARBA00024867"/>
    </source>
</evidence>
<protein>
    <recommendedName>
        <fullName evidence="1">Stage 0 sporulation protein A homolog</fullName>
    </recommendedName>
</protein>
<dbReference type="EMBL" id="JADCKL010000001">
    <property type="protein sequence ID" value="MBE5061724.1"/>
    <property type="molecule type" value="Genomic_DNA"/>
</dbReference>
<dbReference type="RefSeq" id="WP_226393884.1">
    <property type="nucleotide sequence ID" value="NZ_JADCKL010000001.1"/>
</dbReference>
<dbReference type="PROSITE" id="PS50110">
    <property type="entry name" value="RESPONSE_REGULATORY"/>
    <property type="match status" value="1"/>
</dbReference>
<feature type="domain" description="Response regulatory" evidence="4">
    <location>
        <begin position="2"/>
        <end position="120"/>
    </location>
</feature>
<proteinExistence type="predicted"/>
<dbReference type="SMART" id="SM00850">
    <property type="entry name" value="LytTR"/>
    <property type="match status" value="1"/>
</dbReference>
<evidence type="ECO:0000313" key="7">
    <source>
        <dbReference type="Proteomes" id="UP000758652"/>
    </source>
</evidence>
<accession>A0ABR9RFJ1</accession>
<evidence type="ECO:0000259" key="5">
    <source>
        <dbReference type="PROSITE" id="PS50930"/>
    </source>
</evidence>
<keyword evidence="7" id="KW-1185">Reference proteome</keyword>